<reference evidence="5" key="1">
    <citation type="submission" date="2006-05" db="EMBL/GenBank/DDBJ databases">
        <title>Complete sequence of chromosome 2 of Burkholderia cenocepacia AU 1054.</title>
        <authorList>
            <consortium name="US DOE Joint Genome Institute"/>
            <person name="Copeland A."/>
            <person name="Lucas S."/>
            <person name="Lapidus A."/>
            <person name="Barry K."/>
            <person name="Detter J.C."/>
            <person name="Glavina del Rio T."/>
            <person name="Hammon N."/>
            <person name="Israni S."/>
            <person name="Dalin E."/>
            <person name="Tice H."/>
            <person name="Pitluck S."/>
            <person name="Chain P."/>
            <person name="Malfatti S."/>
            <person name="Shin M."/>
            <person name="Vergez L."/>
            <person name="Schmutz J."/>
            <person name="Larimer F."/>
            <person name="Land M."/>
            <person name="Hauser L."/>
            <person name="Kyrpides N."/>
            <person name="Lykidis A."/>
            <person name="LiPuma J.J."/>
            <person name="Konstantinidis K."/>
            <person name="Tiedje J.M."/>
            <person name="Richardson P."/>
        </authorList>
    </citation>
    <scope>NUCLEOTIDE SEQUENCE [LARGE SCALE GENOMIC DNA]</scope>
    <source>
        <strain evidence="5">AU 1054</strain>
    </source>
</reference>
<feature type="transmembrane region" description="Helical" evidence="2">
    <location>
        <begin position="96"/>
        <end position="116"/>
    </location>
</feature>
<feature type="signal peptide" evidence="3">
    <location>
        <begin position="1"/>
        <end position="25"/>
    </location>
</feature>
<dbReference type="AlphaFoldDB" id="A0A0H2XY24"/>
<evidence type="ECO:0000259" key="4">
    <source>
        <dbReference type="Pfam" id="PF08239"/>
    </source>
</evidence>
<keyword evidence="2" id="KW-0812">Transmembrane</keyword>
<dbReference type="Pfam" id="PF08239">
    <property type="entry name" value="SH3_3"/>
    <property type="match status" value="1"/>
</dbReference>
<dbReference type="HOGENOM" id="CLU_081576_1_0_4"/>
<keyword evidence="2" id="KW-1133">Transmembrane helix</keyword>
<protein>
    <submittedName>
        <fullName evidence="5">SH3, type 3</fullName>
    </submittedName>
</protein>
<dbReference type="InterPro" id="IPR003646">
    <property type="entry name" value="SH3-like_bac-type"/>
</dbReference>
<evidence type="ECO:0000313" key="5">
    <source>
        <dbReference type="EMBL" id="ABF79118.1"/>
    </source>
</evidence>
<feature type="compositionally biased region" description="Pro residues" evidence="1">
    <location>
        <begin position="186"/>
        <end position="197"/>
    </location>
</feature>
<gene>
    <name evidence="5" type="ordered locus">Bcen_4232</name>
</gene>
<feature type="region of interest" description="Disordered" evidence="1">
    <location>
        <begin position="137"/>
        <end position="312"/>
    </location>
</feature>
<proteinExistence type="predicted"/>
<feature type="domain" description="SH3b" evidence="4">
    <location>
        <begin position="37"/>
        <end position="85"/>
    </location>
</feature>
<dbReference type="EMBL" id="CP000379">
    <property type="protein sequence ID" value="ABF79118.1"/>
    <property type="molecule type" value="Genomic_DNA"/>
</dbReference>
<feature type="chain" id="PRO_5002602382" evidence="3">
    <location>
        <begin position="26"/>
        <end position="312"/>
    </location>
</feature>
<evidence type="ECO:0000256" key="3">
    <source>
        <dbReference type="SAM" id="SignalP"/>
    </source>
</evidence>
<accession>A0A0H2XY24</accession>
<evidence type="ECO:0000256" key="2">
    <source>
        <dbReference type="SAM" id="Phobius"/>
    </source>
</evidence>
<dbReference type="Gene3D" id="2.30.30.40">
    <property type="entry name" value="SH3 Domains"/>
    <property type="match status" value="1"/>
</dbReference>
<evidence type="ECO:0000256" key="1">
    <source>
        <dbReference type="SAM" id="MobiDB-lite"/>
    </source>
</evidence>
<feature type="compositionally biased region" description="Gly residues" evidence="1">
    <location>
        <begin position="279"/>
        <end position="312"/>
    </location>
</feature>
<sequence precursor="true">MRNTIVRSLCVVLAGLAAAPGVADAQSSAYTNSPAELFAGPAPDYPVVAQIPPGTALDVFGCLSDYAWCDVALPGVRGWIDAQLLDYPYQGSYVPLLQYGAIIGVPVTGFAIGAYWDRYYRHRPWYPDRDRWAHRAEPRLGPGGVPPAQGRPQPGAPMQVAPGGPPPVHDTRPSATRGGWNGANRVPPPAAPAPAPMPGGVGNARPASPPTPMPGGMGNARPANPAAPTPMPGGMGNVRPASPAAPTPMPGGAGNTRPASPPPAPGGEARTMPQPARQGGWGGGGYARPQGGGNGGGNHGGGGGGGPDELRH</sequence>
<name>A0A0H2XY24_BURO1</name>
<keyword evidence="2" id="KW-0472">Membrane</keyword>
<feature type="compositionally biased region" description="Low complexity" evidence="1">
    <location>
        <begin position="146"/>
        <end position="157"/>
    </location>
</feature>
<organism evidence="5">
    <name type="scientific">Burkholderia orbicola (strain AU 1054)</name>
    <dbReference type="NCBI Taxonomy" id="331271"/>
    <lineage>
        <taxon>Bacteria</taxon>
        <taxon>Pseudomonadati</taxon>
        <taxon>Pseudomonadota</taxon>
        <taxon>Betaproteobacteria</taxon>
        <taxon>Burkholderiales</taxon>
        <taxon>Burkholderiaceae</taxon>
        <taxon>Burkholderia</taxon>
        <taxon>Burkholderia cepacia complex</taxon>
        <taxon>Burkholderia orbicola</taxon>
    </lineage>
</organism>
<keyword evidence="3" id="KW-0732">Signal</keyword>